<dbReference type="eggNOG" id="COG0587">
    <property type="taxonomic scope" value="Bacteria"/>
</dbReference>
<proteinExistence type="predicted"/>
<reference evidence="2 3" key="1">
    <citation type="submission" date="2014-08" db="EMBL/GenBank/DDBJ databases">
        <title>Whole genome shotgun sequence of Rhizobium rubi NBRC 13261.</title>
        <authorList>
            <person name="Katano-Makiyama Y."/>
            <person name="Hosoyama A."/>
            <person name="Hashimoto M."/>
            <person name="Hosoyama Y."/>
            <person name="Noguchi M."/>
            <person name="Tsuchikane K."/>
            <person name="Uohara A."/>
            <person name="Ohji S."/>
            <person name="Ichikawa N."/>
            <person name="Kimura A."/>
            <person name="Yamazoe A."/>
            <person name="Fujita N."/>
        </authorList>
    </citation>
    <scope>NUCLEOTIDE SEQUENCE [LARGE SCALE GENOMIC DNA]</scope>
    <source>
        <strain evidence="2 3">NBRC 13261</strain>
    </source>
</reference>
<sequence>MFITIEDETGPANVVVWPSLFEKRRRVVLGSSMMAINRRIQREGEVVHLVAQQLFDLSADLSGLADMDVVFKAPSGRGDEFAHGSAGGGDSRDRQRPVPEARDIFVGDLHIDTLKVKSRNFQ</sequence>
<dbReference type="EMBL" id="BBJU01000044">
    <property type="protein sequence ID" value="GAK73495.1"/>
    <property type="molecule type" value="Genomic_DNA"/>
</dbReference>
<feature type="region of interest" description="Disordered" evidence="1">
    <location>
        <begin position="74"/>
        <end position="101"/>
    </location>
</feature>
<gene>
    <name evidence="2" type="ORF">RRU01S_44_00140</name>
</gene>
<protein>
    <submittedName>
        <fullName evidence="2">Uncharacterized protein</fullName>
    </submittedName>
</protein>
<dbReference type="Proteomes" id="UP000028701">
    <property type="component" value="Unassembled WGS sequence"/>
</dbReference>
<evidence type="ECO:0000256" key="1">
    <source>
        <dbReference type="SAM" id="MobiDB-lite"/>
    </source>
</evidence>
<dbReference type="CDD" id="cd04485">
    <property type="entry name" value="DnaE_OBF"/>
    <property type="match status" value="1"/>
</dbReference>
<organism evidence="2 3">
    <name type="scientific">Agrobacterium rubi TR3 = NBRC 13261</name>
    <dbReference type="NCBI Taxonomy" id="1368415"/>
    <lineage>
        <taxon>Bacteria</taxon>
        <taxon>Pseudomonadati</taxon>
        <taxon>Pseudomonadota</taxon>
        <taxon>Alphaproteobacteria</taxon>
        <taxon>Hyphomicrobiales</taxon>
        <taxon>Rhizobiaceae</taxon>
        <taxon>Rhizobium/Agrobacterium group</taxon>
        <taxon>Agrobacterium</taxon>
    </lineage>
</organism>
<name>A0A081D3J9_9HYPH</name>
<evidence type="ECO:0000313" key="2">
    <source>
        <dbReference type="EMBL" id="GAK73495.1"/>
    </source>
</evidence>
<evidence type="ECO:0000313" key="3">
    <source>
        <dbReference type="Proteomes" id="UP000028701"/>
    </source>
</evidence>
<comment type="caution">
    <text evidence="2">The sequence shown here is derived from an EMBL/GenBank/DDBJ whole genome shotgun (WGS) entry which is preliminary data.</text>
</comment>
<feature type="compositionally biased region" description="Basic and acidic residues" evidence="1">
    <location>
        <begin position="90"/>
        <end position="101"/>
    </location>
</feature>
<dbReference type="AlphaFoldDB" id="A0A081D3J9"/>
<accession>A0A081D3J9</accession>